<dbReference type="EMBL" id="QKTW01000010">
    <property type="protein sequence ID" value="PZF73735.1"/>
    <property type="molecule type" value="Genomic_DNA"/>
</dbReference>
<evidence type="ECO:0008006" key="4">
    <source>
        <dbReference type="Google" id="ProtNLM"/>
    </source>
</evidence>
<accession>A0A2W2AE45</accession>
<dbReference type="Pfam" id="PF19515">
    <property type="entry name" value="DUF6048"/>
    <property type="match status" value="1"/>
</dbReference>
<name>A0A2W2AE45_9BACT</name>
<dbReference type="Proteomes" id="UP000248745">
    <property type="component" value="Unassembled WGS sequence"/>
</dbReference>
<dbReference type="AlphaFoldDB" id="A0A2W2AE45"/>
<dbReference type="OrthoDB" id="1199048at2"/>
<proteinExistence type="predicted"/>
<reference evidence="2 3" key="1">
    <citation type="submission" date="2018-06" db="EMBL/GenBank/DDBJ databases">
        <title>Mucibacter soli gen. nov., sp. nov., a new member of the family Chitinophagaceae producing mucin.</title>
        <authorList>
            <person name="Kim M.-K."/>
            <person name="Park S."/>
            <person name="Kim T.-S."/>
            <person name="Joung Y."/>
            <person name="Han J.-H."/>
            <person name="Kim S.B."/>
        </authorList>
    </citation>
    <scope>NUCLEOTIDE SEQUENCE [LARGE SCALE GENOMIC DNA]</scope>
    <source>
        <strain evidence="2 3">R1-15</strain>
    </source>
</reference>
<keyword evidence="3" id="KW-1185">Reference proteome</keyword>
<dbReference type="InterPro" id="IPR046111">
    <property type="entry name" value="DUF6048"/>
</dbReference>
<organism evidence="2 3">
    <name type="scientific">Taibaiella soli</name>
    <dbReference type="NCBI Taxonomy" id="1649169"/>
    <lineage>
        <taxon>Bacteria</taxon>
        <taxon>Pseudomonadati</taxon>
        <taxon>Bacteroidota</taxon>
        <taxon>Chitinophagia</taxon>
        <taxon>Chitinophagales</taxon>
        <taxon>Chitinophagaceae</taxon>
        <taxon>Taibaiella</taxon>
    </lineage>
</organism>
<gene>
    <name evidence="2" type="ORF">DN068_06990</name>
</gene>
<feature type="signal peptide" evidence="1">
    <location>
        <begin position="1"/>
        <end position="23"/>
    </location>
</feature>
<evidence type="ECO:0000313" key="2">
    <source>
        <dbReference type="EMBL" id="PZF73735.1"/>
    </source>
</evidence>
<comment type="caution">
    <text evidence="2">The sequence shown here is derived from an EMBL/GenBank/DDBJ whole genome shotgun (WGS) entry which is preliminary data.</text>
</comment>
<evidence type="ECO:0000313" key="3">
    <source>
        <dbReference type="Proteomes" id="UP000248745"/>
    </source>
</evidence>
<dbReference type="RefSeq" id="WP_110998185.1">
    <property type="nucleotide sequence ID" value="NZ_QKTW01000010.1"/>
</dbReference>
<sequence length="242" mass="27698">MLSFKKIFFFFLLLLIPAMDLFAQQQPANTAAADTTTHRRKAPKFDLPHQLRFGVDVSRPIQNLVYDNRRSYEFQADYYIGNEVYAAVEGGWGSAKVPYDDLNYTSTNSFFRVGVDKCMLQRLTGKDWDMAFIGARYGVAFIQRSDATYTTEDPMWGMTSGSVPGKSLMAHWMEITGGVRVELLQHWFLGWNIRGKFLLNQGALKELPPAYIAGYGKGDKNTIFDFNFYVSYAIRWKKKPKA</sequence>
<evidence type="ECO:0000256" key="1">
    <source>
        <dbReference type="SAM" id="SignalP"/>
    </source>
</evidence>
<keyword evidence="1" id="KW-0732">Signal</keyword>
<feature type="chain" id="PRO_5016126188" description="DUF3575 domain-containing protein" evidence="1">
    <location>
        <begin position="24"/>
        <end position="242"/>
    </location>
</feature>
<protein>
    <recommendedName>
        <fullName evidence="4">DUF3575 domain-containing protein</fullName>
    </recommendedName>
</protein>